<dbReference type="Pfam" id="PF06356">
    <property type="entry name" value="DUF1064"/>
    <property type="match status" value="1"/>
</dbReference>
<sequence length="106" mass="13061">SWEANIARYLNYLMEKGKVVHWEYESHRFEFEKIKRGTRSYLPDFCVILKSGNLEWWEVKGYWTQKAKTAVKRFHKYYPDEKLVIIDKEIYKQIEQEFSSLISEWE</sequence>
<reference evidence="1" key="1">
    <citation type="journal article" date="2015" name="Nature">
        <title>Complex archaea that bridge the gap between prokaryotes and eukaryotes.</title>
        <authorList>
            <person name="Spang A."/>
            <person name="Saw J.H."/>
            <person name="Jorgensen S.L."/>
            <person name="Zaremba-Niedzwiedzka K."/>
            <person name="Martijn J."/>
            <person name="Lind A.E."/>
            <person name="van Eijk R."/>
            <person name="Schleper C."/>
            <person name="Guy L."/>
            <person name="Ettema T.J."/>
        </authorList>
    </citation>
    <scope>NUCLEOTIDE SEQUENCE</scope>
</reference>
<gene>
    <name evidence="1" type="ORF">LCGC14_2799390</name>
</gene>
<evidence type="ECO:0000313" key="1">
    <source>
        <dbReference type="EMBL" id="KKK82836.1"/>
    </source>
</evidence>
<accession>A0A0F9BEI1</accession>
<comment type="caution">
    <text evidence="1">The sequence shown here is derived from an EMBL/GenBank/DDBJ whole genome shotgun (WGS) entry which is preliminary data.</text>
</comment>
<proteinExistence type="predicted"/>
<evidence type="ECO:0008006" key="2">
    <source>
        <dbReference type="Google" id="ProtNLM"/>
    </source>
</evidence>
<dbReference type="AlphaFoldDB" id="A0A0F9BEI1"/>
<dbReference type="Gene3D" id="3.40.91.30">
    <property type="match status" value="1"/>
</dbReference>
<organism evidence="1">
    <name type="scientific">marine sediment metagenome</name>
    <dbReference type="NCBI Taxonomy" id="412755"/>
    <lineage>
        <taxon>unclassified sequences</taxon>
        <taxon>metagenomes</taxon>
        <taxon>ecological metagenomes</taxon>
    </lineage>
</organism>
<name>A0A0F9BEI1_9ZZZZ</name>
<dbReference type="InterPro" id="IPR009414">
    <property type="entry name" value="DUF1064"/>
</dbReference>
<dbReference type="EMBL" id="LAZR01052489">
    <property type="protein sequence ID" value="KKK82836.1"/>
    <property type="molecule type" value="Genomic_DNA"/>
</dbReference>
<feature type="non-terminal residue" evidence="1">
    <location>
        <position position="1"/>
    </location>
</feature>
<protein>
    <recommendedName>
        <fullName evidence="2">DUF1064 domain-containing protein</fullName>
    </recommendedName>
</protein>